<comment type="caution">
    <text evidence="3">The sequence shown here is derived from an EMBL/GenBank/DDBJ whole genome shotgun (WGS) entry which is preliminary data.</text>
</comment>
<dbReference type="InterPro" id="IPR009936">
    <property type="entry name" value="DUF1468"/>
</dbReference>
<keyword evidence="1" id="KW-1133">Transmembrane helix</keyword>
<keyword evidence="4" id="KW-1185">Reference proteome</keyword>
<feature type="transmembrane region" description="Helical" evidence="1">
    <location>
        <begin position="41"/>
        <end position="59"/>
    </location>
</feature>
<feature type="transmembrane region" description="Helical" evidence="1">
    <location>
        <begin position="122"/>
        <end position="141"/>
    </location>
</feature>
<reference evidence="4" key="1">
    <citation type="journal article" date="2019" name="Int. J. Syst. Evol. Microbiol.">
        <title>The Global Catalogue of Microorganisms (GCM) 10K type strain sequencing project: providing services to taxonomists for standard genome sequencing and annotation.</title>
        <authorList>
            <consortium name="The Broad Institute Genomics Platform"/>
            <consortium name="The Broad Institute Genome Sequencing Center for Infectious Disease"/>
            <person name="Wu L."/>
            <person name="Ma J."/>
        </authorList>
    </citation>
    <scope>NUCLEOTIDE SEQUENCE [LARGE SCALE GENOMIC DNA]</scope>
    <source>
        <strain evidence="4">JCM 3366</strain>
    </source>
</reference>
<evidence type="ECO:0000259" key="2">
    <source>
        <dbReference type="Pfam" id="PF07331"/>
    </source>
</evidence>
<name>A0ABW0TA22_9HYPH</name>
<accession>A0ABW0TA22</accession>
<dbReference type="Proteomes" id="UP001596107">
    <property type="component" value="Unassembled WGS sequence"/>
</dbReference>
<evidence type="ECO:0000256" key="1">
    <source>
        <dbReference type="SAM" id="Phobius"/>
    </source>
</evidence>
<protein>
    <submittedName>
        <fullName evidence="3">Tripartite tricarboxylate transporter TctB family protein</fullName>
    </submittedName>
</protein>
<keyword evidence="1" id="KW-0472">Membrane</keyword>
<evidence type="ECO:0000313" key="3">
    <source>
        <dbReference type="EMBL" id="MFC5586107.1"/>
    </source>
</evidence>
<organism evidence="3 4">
    <name type="scientific">Nitratireductor kimnyeongensis</name>
    <dbReference type="NCBI Taxonomy" id="430679"/>
    <lineage>
        <taxon>Bacteria</taxon>
        <taxon>Pseudomonadati</taxon>
        <taxon>Pseudomonadota</taxon>
        <taxon>Alphaproteobacteria</taxon>
        <taxon>Hyphomicrobiales</taxon>
        <taxon>Phyllobacteriaceae</taxon>
        <taxon>Nitratireductor</taxon>
    </lineage>
</organism>
<proteinExistence type="predicted"/>
<feature type="domain" description="DUF1468" evidence="2">
    <location>
        <begin position="7"/>
        <end position="146"/>
    </location>
</feature>
<dbReference type="Pfam" id="PF07331">
    <property type="entry name" value="TctB"/>
    <property type="match status" value="1"/>
</dbReference>
<dbReference type="EMBL" id="JBHSNB010000002">
    <property type="protein sequence ID" value="MFC5586107.1"/>
    <property type="molecule type" value="Genomic_DNA"/>
</dbReference>
<sequence>MRMNDAVTGCVFVLLSALILFAARGFPTLPDQPYGPGTFPTIIAAVMLVGGLSLIWSGARSRAPLLVVADWMRGSATLHRMVWVPGFVIAYIYLSKPIGFPILVPVLLGAFLTVTTGRPVRAATIAVLGTAALWLLFAYILRVPLPLGLLTEVIY</sequence>
<gene>
    <name evidence="3" type="ORF">ACFPOD_13395</name>
</gene>
<keyword evidence="1" id="KW-0812">Transmembrane</keyword>
<dbReference type="RefSeq" id="WP_223020679.1">
    <property type="nucleotide sequence ID" value="NZ_CP078143.1"/>
</dbReference>
<evidence type="ECO:0000313" key="4">
    <source>
        <dbReference type="Proteomes" id="UP001596107"/>
    </source>
</evidence>